<organism evidence="1 2">
    <name type="scientific">Paenibacillus barengoltzii J12</name>
    <dbReference type="NCBI Taxonomy" id="935846"/>
    <lineage>
        <taxon>Bacteria</taxon>
        <taxon>Bacillati</taxon>
        <taxon>Bacillota</taxon>
        <taxon>Bacilli</taxon>
        <taxon>Bacillales</taxon>
        <taxon>Paenibacillaceae</taxon>
        <taxon>Paenibacillus</taxon>
    </lineage>
</organism>
<accession>A0ABY1LXG2</accession>
<name>A0ABY1LXG2_9BACL</name>
<gene>
    <name evidence="1" type="ORF">SAMN02744124_02151</name>
</gene>
<evidence type="ECO:0000313" key="2">
    <source>
        <dbReference type="Proteomes" id="UP000192939"/>
    </source>
</evidence>
<proteinExistence type="predicted"/>
<comment type="caution">
    <text evidence="1">The sequence shown here is derived from an EMBL/GenBank/DDBJ whole genome shotgun (WGS) entry which is preliminary data.</text>
</comment>
<evidence type="ECO:0000313" key="1">
    <source>
        <dbReference type="EMBL" id="SMF26491.1"/>
    </source>
</evidence>
<dbReference type="EMBL" id="FXAE01000019">
    <property type="protein sequence ID" value="SMF26491.1"/>
    <property type="molecule type" value="Genomic_DNA"/>
</dbReference>
<keyword evidence="2" id="KW-1185">Reference proteome</keyword>
<dbReference type="Proteomes" id="UP000192939">
    <property type="component" value="Unassembled WGS sequence"/>
</dbReference>
<protein>
    <submittedName>
        <fullName evidence="1">Uncharacterized protein</fullName>
    </submittedName>
</protein>
<reference evidence="1 2" key="1">
    <citation type="submission" date="2017-04" db="EMBL/GenBank/DDBJ databases">
        <authorList>
            <person name="Varghese N."/>
            <person name="Submissions S."/>
        </authorList>
    </citation>
    <scope>NUCLEOTIDE SEQUENCE [LARGE SCALE GENOMIC DNA]</scope>
    <source>
        <strain evidence="1 2">J12</strain>
    </source>
</reference>
<sequence>METGLSPKGEGLFCYEIWAGGNGIRLFYSQMLEILIYWG</sequence>